<dbReference type="EMBL" id="JADNYJ010000065">
    <property type="protein sequence ID" value="KAF8894202.1"/>
    <property type="molecule type" value="Genomic_DNA"/>
</dbReference>
<keyword evidence="2" id="KW-0808">Transferase</keyword>
<dbReference type="PANTHER" id="PTHR24345">
    <property type="entry name" value="SERINE/THREONINE-PROTEIN KINASE PLK"/>
    <property type="match status" value="1"/>
</dbReference>
<dbReference type="GO" id="GO:0004674">
    <property type="term" value="F:protein serine/threonine kinase activity"/>
    <property type="evidence" value="ECO:0007669"/>
    <property type="project" value="UniProtKB-KW"/>
</dbReference>
<feature type="domain" description="Protein kinase" evidence="6">
    <location>
        <begin position="1"/>
        <end position="91"/>
    </location>
</feature>
<dbReference type="InterPro" id="IPR000719">
    <property type="entry name" value="Prot_kinase_dom"/>
</dbReference>
<keyword evidence="8" id="KW-1185">Reference proteome</keyword>
<dbReference type="PROSITE" id="PS00108">
    <property type="entry name" value="PROTEIN_KINASE_ST"/>
    <property type="match status" value="1"/>
</dbReference>
<dbReference type="AlphaFoldDB" id="A0A9P5NI18"/>
<dbReference type="InterPro" id="IPR011009">
    <property type="entry name" value="Kinase-like_dom_sf"/>
</dbReference>
<dbReference type="InterPro" id="IPR008271">
    <property type="entry name" value="Ser/Thr_kinase_AS"/>
</dbReference>
<dbReference type="OrthoDB" id="10252171at2759"/>
<dbReference type="SUPFAM" id="SSF56112">
    <property type="entry name" value="Protein kinase-like (PK-like)"/>
    <property type="match status" value="1"/>
</dbReference>
<gene>
    <name evidence="7" type="ORF">CPB84DRAFT_1653489</name>
</gene>
<evidence type="ECO:0000313" key="8">
    <source>
        <dbReference type="Proteomes" id="UP000724874"/>
    </source>
</evidence>
<reference evidence="7" key="1">
    <citation type="submission" date="2020-11" db="EMBL/GenBank/DDBJ databases">
        <authorList>
            <consortium name="DOE Joint Genome Institute"/>
            <person name="Ahrendt S."/>
            <person name="Riley R."/>
            <person name="Andreopoulos W."/>
            <person name="LaButti K."/>
            <person name="Pangilinan J."/>
            <person name="Ruiz-duenas F.J."/>
            <person name="Barrasa J.M."/>
            <person name="Sanchez-Garcia M."/>
            <person name="Camarero S."/>
            <person name="Miyauchi S."/>
            <person name="Serrano A."/>
            <person name="Linde D."/>
            <person name="Babiker R."/>
            <person name="Drula E."/>
            <person name="Ayuso-Fernandez I."/>
            <person name="Pacheco R."/>
            <person name="Padilla G."/>
            <person name="Ferreira P."/>
            <person name="Barriuso J."/>
            <person name="Kellner H."/>
            <person name="Castanera R."/>
            <person name="Alfaro M."/>
            <person name="Ramirez L."/>
            <person name="Pisabarro A.G."/>
            <person name="Kuo A."/>
            <person name="Tritt A."/>
            <person name="Lipzen A."/>
            <person name="He G."/>
            <person name="Yan M."/>
            <person name="Ng V."/>
            <person name="Cullen D."/>
            <person name="Martin F."/>
            <person name="Rosso M.-N."/>
            <person name="Henrissat B."/>
            <person name="Hibbett D."/>
            <person name="Martinez A.T."/>
            <person name="Grigoriev I.V."/>
        </authorList>
    </citation>
    <scope>NUCLEOTIDE SEQUENCE</scope>
    <source>
        <strain evidence="7">AH 44721</strain>
    </source>
</reference>
<dbReference type="PANTHER" id="PTHR24345:SF0">
    <property type="entry name" value="CELL CYCLE SERINE_THREONINE-PROTEIN KINASE CDC5_MSD2"/>
    <property type="match status" value="1"/>
</dbReference>
<dbReference type="Pfam" id="PF00069">
    <property type="entry name" value="Pkinase"/>
    <property type="match status" value="1"/>
</dbReference>
<evidence type="ECO:0000259" key="6">
    <source>
        <dbReference type="PROSITE" id="PS50011"/>
    </source>
</evidence>
<evidence type="ECO:0000256" key="2">
    <source>
        <dbReference type="ARBA" id="ARBA00022679"/>
    </source>
</evidence>
<dbReference type="Proteomes" id="UP000724874">
    <property type="component" value="Unassembled WGS sequence"/>
</dbReference>
<sequence length="91" mass="9863">GLNFLHAIGIIHMDLKPENIFVNEEGNCAIGDFGGSFYEPSVPSQLDRPTPRTSCCTAGFVAPEVVDHFNPTVNHLADFWSLGVSVYALVV</sequence>
<evidence type="ECO:0000256" key="4">
    <source>
        <dbReference type="ARBA" id="ARBA00022777"/>
    </source>
</evidence>
<evidence type="ECO:0000313" key="7">
    <source>
        <dbReference type="EMBL" id="KAF8894202.1"/>
    </source>
</evidence>
<feature type="non-terminal residue" evidence="7">
    <location>
        <position position="91"/>
    </location>
</feature>
<protein>
    <submittedName>
        <fullName evidence="7">Kinase-like domain-containing protein</fullName>
    </submittedName>
</protein>
<dbReference type="Gene3D" id="1.10.510.10">
    <property type="entry name" value="Transferase(Phosphotransferase) domain 1"/>
    <property type="match status" value="1"/>
</dbReference>
<evidence type="ECO:0000256" key="5">
    <source>
        <dbReference type="ARBA" id="ARBA00022840"/>
    </source>
</evidence>
<name>A0A9P5NI18_GYMJU</name>
<keyword evidence="5" id="KW-0067">ATP-binding</keyword>
<accession>A0A9P5NI18</accession>
<comment type="caution">
    <text evidence="7">The sequence shown here is derived from an EMBL/GenBank/DDBJ whole genome shotgun (WGS) entry which is preliminary data.</text>
</comment>
<evidence type="ECO:0000256" key="1">
    <source>
        <dbReference type="ARBA" id="ARBA00022527"/>
    </source>
</evidence>
<keyword evidence="4 7" id="KW-0418">Kinase</keyword>
<dbReference type="PROSITE" id="PS50011">
    <property type="entry name" value="PROTEIN_KINASE_DOM"/>
    <property type="match status" value="1"/>
</dbReference>
<dbReference type="GO" id="GO:0005634">
    <property type="term" value="C:nucleus"/>
    <property type="evidence" value="ECO:0007669"/>
    <property type="project" value="TreeGrafter"/>
</dbReference>
<organism evidence="7 8">
    <name type="scientific">Gymnopilus junonius</name>
    <name type="common">Spectacular rustgill mushroom</name>
    <name type="synonym">Gymnopilus spectabilis subsp. junonius</name>
    <dbReference type="NCBI Taxonomy" id="109634"/>
    <lineage>
        <taxon>Eukaryota</taxon>
        <taxon>Fungi</taxon>
        <taxon>Dikarya</taxon>
        <taxon>Basidiomycota</taxon>
        <taxon>Agaricomycotina</taxon>
        <taxon>Agaricomycetes</taxon>
        <taxon>Agaricomycetidae</taxon>
        <taxon>Agaricales</taxon>
        <taxon>Agaricineae</taxon>
        <taxon>Hymenogastraceae</taxon>
        <taxon>Gymnopilus</taxon>
    </lineage>
</organism>
<feature type="non-terminal residue" evidence="7">
    <location>
        <position position="1"/>
    </location>
</feature>
<proteinExistence type="predicted"/>
<keyword evidence="3" id="KW-0547">Nucleotide-binding</keyword>
<evidence type="ECO:0000256" key="3">
    <source>
        <dbReference type="ARBA" id="ARBA00022741"/>
    </source>
</evidence>
<dbReference type="GO" id="GO:0005524">
    <property type="term" value="F:ATP binding"/>
    <property type="evidence" value="ECO:0007669"/>
    <property type="project" value="UniProtKB-KW"/>
</dbReference>
<keyword evidence="1" id="KW-0723">Serine/threonine-protein kinase</keyword>